<dbReference type="PANTHER" id="PTHR46766">
    <property type="entry name" value="GLUTAMINE-RICH PROTEIN 2"/>
    <property type="match status" value="1"/>
</dbReference>
<evidence type="ECO:0008006" key="7">
    <source>
        <dbReference type="Google" id="ProtNLM"/>
    </source>
</evidence>
<evidence type="ECO:0000256" key="2">
    <source>
        <dbReference type="SAM" id="MobiDB-lite"/>
    </source>
</evidence>
<name>A0A1A6BBZ1_MYCGO</name>
<organism evidence="5 6">
    <name type="scientific">Mycobacterium gordonae</name>
    <dbReference type="NCBI Taxonomy" id="1778"/>
    <lineage>
        <taxon>Bacteria</taxon>
        <taxon>Bacillati</taxon>
        <taxon>Actinomycetota</taxon>
        <taxon>Actinomycetes</taxon>
        <taxon>Mycobacteriales</taxon>
        <taxon>Mycobacteriaceae</taxon>
        <taxon>Mycobacterium</taxon>
    </lineage>
</organism>
<evidence type="ECO:0000313" key="6">
    <source>
        <dbReference type="Proteomes" id="UP000093757"/>
    </source>
</evidence>
<dbReference type="AlphaFoldDB" id="A0A1A6BBZ1"/>
<evidence type="ECO:0000259" key="3">
    <source>
        <dbReference type="Pfam" id="PF00823"/>
    </source>
</evidence>
<comment type="caution">
    <text evidence="5">The sequence shown here is derived from an EMBL/GenBank/DDBJ whole genome shotgun (WGS) entry which is preliminary data.</text>
</comment>
<dbReference type="InterPro" id="IPR043641">
    <property type="entry name" value="PPE-PPW_C"/>
</dbReference>
<protein>
    <recommendedName>
        <fullName evidence="7">PPE family protein</fullName>
    </recommendedName>
</protein>
<dbReference type="EMBL" id="MAEM01000409">
    <property type="protein sequence ID" value="OBR99852.1"/>
    <property type="molecule type" value="Genomic_DNA"/>
</dbReference>
<comment type="similarity">
    <text evidence="1">Belongs to the mycobacterial PPE family.</text>
</comment>
<feature type="region of interest" description="Disordered" evidence="2">
    <location>
        <begin position="459"/>
        <end position="481"/>
    </location>
</feature>
<dbReference type="PANTHER" id="PTHR46766:SF1">
    <property type="entry name" value="GLUTAMINE-RICH PROTEIN 2"/>
    <property type="match status" value="1"/>
</dbReference>
<dbReference type="Proteomes" id="UP000093757">
    <property type="component" value="Unassembled WGS sequence"/>
</dbReference>
<evidence type="ECO:0000259" key="4">
    <source>
        <dbReference type="Pfam" id="PF18878"/>
    </source>
</evidence>
<evidence type="ECO:0000256" key="1">
    <source>
        <dbReference type="ARBA" id="ARBA00010652"/>
    </source>
</evidence>
<dbReference type="RefSeq" id="WP_065135753.1">
    <property type="nucleotide sequence ID" value="NZ_MAEM01000409.1"/>
</dbReference>
<dbReference type="GO" id="GO:0052572">
    <property type="term" value="P:response to host immune response"/>
    <property type="evidence" value="ECO:0007669"/>
    <property type="project" value="TreeGrafter"/>
</dbReference>
<dbReference type="SUPFAM" id="SSF140459">
    <property type="entry name" value="PE/PPE dimer-like"/>
    <property type="match status" value="1"/>
</dbReference>
<dbReference type="OrthoDB" id="4753782at2"/>
<dbReference type="InterPro" id="IPR000030">
    <property type="entry name" value="PPE_dom"/>
</dbReference>
<proteinExistence type="inferred from homology"/>
<dbReference type="InterPro" id="IPR038332">
    <property type="entry name" value="PPE_sf"/>
</dbReference>
<dbReference type="Pfam" id="PF18878">
    <property type="entry name" value="PPE-PPW"/>
    <property type="match status" value="1"/>
</dbReference>
<evidence type="ECO:0000313" key="5">
    <source>
        <dbReference type="EMBL" id="OBR99852.1"/>
    </source>
</evidence>
<feature type="domain" description="PPE" evidence="3">
    <location>
        <begin position="6"/>
        <end position="168"/>
    </location>
</feature>
<feature type="compositionally biased region" description="Low complexity" evidence="2">
    <location>
        <begin position="344"/>
        <end position="362"/>
    </location>
</feature>
<accession>A0A1A6BBZ1</accession>
<gene>
    <name evidence="5" type="ORF">A9W98_27995</name>
</gene>
<feature type="domain" description="PPE-PPW subfamily C-terminal" evidence="4">
    <location>
        <begin position="474"/>
        <end position="529"/>
    </location>
</feature>
<feature type="region of interest" description="Disordered" evidence="2">
    <location>
        <begin position="344"/>
        <end position="386"/>
    </location>
</feature>
<sequence length="540" mass="53804">MTAPVWMAFPPEVHSALLNSGPGPGPLLAAAGAWNHLSTEYAAVAAELSALVVAAQAQSWQGSAASSYAAANAPYVAWLARAAADAAATAAQHETAAVSYATAQAAMPTLGELAANHATHTVLLATNFFGINTIPIALNEADYVRMWIQAATTMTVYQSVSTAAVTATPHPEAAPPIVQAGTAAASPDPLSSLTGFLTQVEQIFNSVGGGGNQSLLDYLLSVPPGTDPLSLILKDISVSSSPSTGYPALLQALVGAAGNNPALIAAAYAFGGVAIVYDVTIQVIQFLVTFPLLAASLAPMLAGPALAGLAAAGSVGIAEVAAHVHAGAEPVPIGPTAPVVSPTPTFAPGGTASAPAPTAVTPAPAPSAPMPSPAPAAPFVPGAPPPGGTPAGPFPYLMGGSVSMNSPAATKAGIKRKSWATDIADAPAALAAPAQDKARARRQRRAKVEVRGRGYEYMDLDDNAESGPYAPPTTASDRGSERLGFAGTARRPAAVAVAADADADAAGMTMLAGDEFGSGPITPMMPSTWAHAGSGEAESR</sequence>
<feature type="compositionally biased region" description="Pro residues" evidence="2">
    <location>
        <begin position="363"/>
        <end position="386"/>
    </location>
</feature>
<reference evidence="5 6" key="1">
    <citation type="submission" date="2016-06" db="EMBL/GenBank/DDBJ databases">
        <authorList>
            <person name="Kjaerup R.B."/>
            <person name="Dalgaard T.S."/>
            <person name="Juul-Madsen H.R."/>
        </authorList>
    </citation>
    <scope>NUCLEOTIDE SEQUENCE [LARGE SCALE GENOMIC DNA]</scope>
    <source>
        <strain evidence="5 6">1245752.6</strain>
    </source>
</reference>
<dbReference type="Gene3D" id="1.20.1260.20">
    <property type="entry name" value="PPE superfamily"/>
    <property type="match status" value="1"/>
</dbReference>
<dbReference type="Pfam" id="PF00823">
    <property type="entry name" value="PPE"/>
    <property type="match status" value="1"/>
</dbReference>